<organism evidence="1 2">
    <name type="scientific">Saliphagus infecundisoli</name>
    <dbReference type="NCBI Taxonomy" id="1849069"/>
    <lineage>
        <taxon>Archaea</taxon>
        <taxon>Methanobacteriati</taxon>
        <taxon>Methanobacteriota</taxon>
        <taxon>Stenosarchaea group</taxon>
        <taxon>Halobacteria</taxon>
        <taxon>Halobacteriales</taxon>
        <taxon>Natrialbaceae</taxon>
        <taxon>Saliphagus</taxon>
    </lineage>
</organism>
<gene>
    <name evidence="1" type="ORF">ACFPFO_22430</name>
</gene>
<dbReference type="EMBL" id="JBHSJG010000073">
    <property type="protein sequence ID" value="MFC4990455.1"/>
    <property type="molecule type" value="Genomic_DNA"/>
</dbReference>
<reference evidence="1 2" key="1">
    <citation type="journal article" date="2019" name="Int. J. Syst. Evol. Microbiol.">
        <title>The Global Catalogue of Microorganisms (GCM) 10K type strain sequencing project: providing services to taxonomists for standard genome sequencing and annotation.</title>
        <authorList>
            <consortium name="The Broad Institute Genomics Platform"/>
            <consortium name="The Broad Institute Genome Sequencing Center for Infectious Disease"/>
            <person name="Wu L."/>
            <person name="Ma J."/>
        </authorList>
    </citation>
    <scope>NUCLEOTIDE SEQUENCE [LARGE SCALE GENOMIC DNA]</scope>
    <source>
        <strain evidence="1 2">CGMCC 1.15824</strain>
    </source>
</reference>
<sequence>MFVPSTFVREFKVITVVASRMADTVSDHENHGTEPVTDHVHSSAWIADLERPEHAADRELLVEEGITAVENTVGGSFVQLVTYEAYGHPSEYLHEPPEETFGDSVHWEYVCQCNRGGHIVRVEV</sequence>
<dbReference type="RefSeq" id="WP_380684136.1">
    <property type="nucleotide sequence ID" value="NZ_JAIVEF010000026.1"/>
</dbReference>
<evidence type="ECO:0000313" key="2">
    <source>
        <dbReference type="Proteomes" id="UP001595925"/>
    </source>
</evidence>
<name>A0ABD5QL36_9EURY</name>
<proteinExistence type="predicted"/>
<dbReference type="Proteomes" id="UP001595925">
    <property type="component" value="Unassembled WGS sequence"/>
</dbReference>
<dbReference type="NCBIfam" id="TIGR03995">
    <property type="entry name" value="target_X_rSAM"/>
    <property type="match status" value="1"/>
</dbReference>
<dbReference type="AlphaFoldDB" id="A0ABD5QL36"/>
<protein>
    <submittedName>
        <fullName evidence="1">CGCGG family rSAM-modified RiPP protein</fullName>
    </submittedName>
</protein>
<dbReference type="Pfam" id="PF26005">
    <property type="entry name" value="rSAM_target_put"/>
    <property type="match status" value="1"/>
</dbReference>
<keyword evidence="2" id="KW-1185">Reference proteome</keyword>
<comment type="caution">
    <text evidence="1">The sequence shown here is derived from an EMBL/GenBank/DDBJ whole genome shotgun (WGS) entry which is preliminary data.</text>
</comment>
<dbReference type="InterPro" id="IPR023906">
    <property type="entry name" value="rSAM_target_put"/>
</dbReference>
<accession>A0ABD5QL36</accession>
<evidence type="ECO:0000313" key="1">
    <source>
        <dbReference type="EMBL" id="MFC4990455.1"/>
    </source>
</evidence>